<dbReference type="InterPro" id="IPR037523">
    <property type="entry name" value="VOC_core"/>
</dbReference>
<sequence length="131" mass="14708">MSELTPYLCVPDSRAAIDWYREHLGAELTVPPIVMDDGRVGHCEVAREGARWMMSDPFDEVGVAPPDDRRGNPVTLHLTVDDVDVLCRRVEQGGARIDREPADTPPIGRLAVFHDPFGHRWFLNQPLPDPD</sequence>
<evidence type="ECO:0000313" key="2">
    <source>
        <dbReference type="EMBL" id="GAA1992924.1"/>
    </source>
</evidence>
<comment type="caution">
    <text evidence="2">The sequence shown here is derived from an EMBL/GenBank/DDBJ whole genome shotgun (WGS) entry which is preliminary data.</text>
</comment>
<dbReference type="SUPFAM" id="SSF54593">
    <property type="entry name" value="Glyoxalase/Bleomycin resistance protein/Dihydroxybiphenyl dioxygenase"/>
    <property type="match status" value="1"/>
</dbReference>
<organism evidence="2 3">
    <name type="scientific">Terrabacter lapilli</name>
    <dbReference type="NCBI Taxonomy" id="436231"/>
    <lineage>
        <taxon>Bacteria</taxon>
        <taxon>Bacillati</taxon>
        <taxon>Actinomycetota</taxon>
        <taxon>Actinomycetes</taxon>
        <taxon>Micrococcales</taxon>
        <taxon>Intrasporangiaceae</taxon>
        <taxon>Terrabacter</taxon>
    </lineage>
</organism>
<dbReference type="Gene3D" id="3.30.720.110">
    <property type="match status" value="1"/>
</dbReference>
<dbReference type="Pfam" id="PF00903">
    <property type="entry name" value="Glyoxalase"/>
    <property type="match status" value="1"/>
</dbReference>
<evidence type="ECO:0000313" key="3">
    <source>
        <dbReference type="Proteomes" id="UP001500013"/>
    </source>
</evidence>
<dbReference type="RefSeq" id="WP_344066725.1">
    <property type="nucleotide sequence ID" value="NZ_BAAAPU010000011.1"/>
</dbReference>
<dbReference type="Proteomes" id="UP001500013">
    <property type="component" value="Unassembled WGS sequence"/>
</dbReference>
<dbReference type="EMBL" id="BAAAPU010000011">
    <property type="protein sequence ID" value="GAA1992924.1"/>
    <property type="molecule type" value="Genomic_DNA"/>
</dbReference>
<dbReference type="Gene3D" id="3.30.720.120">
    <property type="match status" value="1"/>
</dbReference>
<dbReference type="InterPro" id="IPR029068">
    <property type="entry name" value="Glyas_Bleomycin-R_OHBP_Dase"/>
</dbReference>
<accession>A0ABN2SWS7</accession>
<protein>
    <recommendedName>
        <fullName evidence="1">VOC domain-containing protein</fullName>
    </recommendedName>
</protein>
<proteinExistence type="predicted"/>
<name>A0ABN2SWS7_9MICO</name>
<gene>
    <name evidence="2" type="ORF">GCM10009817_38930</name>
</gene>
<feature type="domain" description="VOC" evidence="1">
    <location>
        <begin position="1"/>
        <end position="126"/>
    </location>
</feature>
<dbReference type="PROSITE" id="PS51819">
    <property type="entry name" value="VOC"/>
    <property type="match status" value="1"/>
</dbReference>
<evidence type="ECO:0000259" key="1">
    <source>
        <dbReference type="PROSITE" id="PS51819"/>
    </source>
</evidence>
<keyword evidence="3" id="KW-1185">Reference proteome</keyword>
<dbReference type="InterPro" id="IPR004360">
    <property type="entry name" value="Glyas_Fos-R_dOase_dom"/>
</dbReference>
<dbReference type="PANTHER" id="PTHR34109">
    <property type="entry name" value="BNAUNNG04460D PROTEIN-RELATED"/>
    <property type="match status" value="1"/>
</dbReference>
<dbReference type="PANTHER" id="PTHR34109:SF1">
    <property type="entry name" value="VOC DOMAIN-CONTAINING PROTEIN"/>
    <property type="match status" value="1"/>
</dbReference>
<reference evidence="2 3" key="1">
    <citation type="journal article" date="2019" name="Int. J. Syst. Evol. Microbiol.">
        <title>The Global Catalogue of Microorganisms (GCM) 10K type strain sequencing project: providing services to taxonomists for standard genome sequencing and annotation.</title>
        <authorList>
            <consortium name="The Broad Institute Genomics Platform"/>
            <consortium name="The Broad Institute Genome Sequencing Center for Infectious Disease"/>
            <person name="Wu L."/>
            <person name="Ma J."/>
        </authorList>
    </citation>
    <scope>NUCLEOTIDE SEQUENCE [LARGE SCALE GENOMIC DNA]</scope>
    <source>
        <strain evidence="2 3">JCM 15628</strain>
    </source>
</reference>